<feature type="transmembrane region" description="Helical" evidence="1">
    <location>
        <begin position="6"/>
        <end position="21"/>
    </location>
</feature>
<dbReference type="AlphaFoldDB" id="H5XSW0"/>
<dbReference type="EMBL" id="CM001441">
    <property type="protein sequence ID" value="EHQ87923.1"/>
    <property type="molecule type" value="Genomic_DNA"/>
</dbReference>
<sequence>MDFLTLGIAVGIILLLAYWSGRHRLKAKKKQQKPNSKVSKIYPLAKAKNQTKLRRVK</sequence>
<evidence type="ECO:0000256" key="1">
    <source>
        <dbReference type="SAM" id="Phobius"/>
    </source>
</evidence>
<keyword evidence="1" id="KW-0472">Membrane</keyword>
<reference evidence="2 3" key="1">
    <citation type="submission" date="2011-11" db="EMBL/GenBank/DDBJ databases">
        <title>The Noncontiguous Finished genome of Desulfosporosinus youngiae DSM 17734.</title>
        <authorList>
            <consortium name="US DOE Joint Genome Institute (JGI-PGF)"/>
            <person name="Lucas S."/>
            <person name="Han J."/>
            <person name="Lapidus A."/>
            <person name="Cheng J.-F."/>
            <person name="Goodwin L."/>
            <person name="Pitluck S."/>
            <person name="Peters L."/>
            <person name="Ovchinnikova G."/>
            <person name="Lu M."/>
            <person name="Land M.L."/>
            <person name="Hauser L."/>
            <person name="Pester M."/>
            <person name="Spring S."/>
            <person name="Ollivier B."/>
            <person name="Rattei T."/>
            <person name="Klenk H.-P."/>
            <person name="Wagner M."/>
            <person name="Loy A."/>
            <person name="Woyke T.J."/>
        </authorList>
    </citation>
    <scope>NUCLEOTIDE SEQUENCE [LARGE SCALE GENOMIC DNA]</scope>
    <source>
        <strain evidence="2 3">DSM 17734</strain>
    </source>
</reference>
<organism evidence="2 3">
    <name type="scientific">Desulfosporosinus youngiae DSM 17734</name>
    <dbReference type="NCBI Taxonomy" id="768710"/>
    <lineage>
        <taxon>Bacteria</taxon>
        <taxon>Bacillati</taxon>
        <taxon>Bacillota</taxon>
        <taxon>Clostridia</taxon>
        <taxon>Eubacteriales</taxon>
        <taxon>Desulfitobacteriaceae</taxon>
        <taxon>Desulfosporosinus</taxon>
    </lineage>
</organism>
<proteinExistence type="predicted"/>
<keyword evidence="3" id="KW-1185">Reference proteome</keyword>
<evidence type="ECO:0000313" key="2">
    <source>
        <dbReference type="EMBL" id="EHQ87923.1"/>
    </source>
</evidence>
<name>H5XSW0_9FIRM</name>
<dbReference type="STRING" id="768710.DesyoDRAFT_0747"/>
<gene>
    <name evidence="2" type="ORF">DesyoDRAFT_0747</name>
</gene>
<keyword evidence="1" id="KW-1133">Transmembrane helix</keyword>
<evidence type="ECO:0000313" key="3">
    <source>
        <dbReference type="Proteomes" id="UP000005104"/>
    </source>
</evidence>
<dbReference type="HOGENOM" id="CLU_3042735_0_0_9"/>
<dbReference type="RefSeq" id="WP_007779551.1">
    <property type="nucleotide sequence ID" value="NZ_CM001441.1"/>
</dbReference>
<dbReference type="Proteomes" id="UP000005104">
    <property type="component" value="Chromosome"/>
</dbReference>
<protein>
    <submittedName>
        <fullName evidence="2">Uncharacterized protein</fullName>
    </submittedName>
</protein>
<keyword evidence="1" id="KW-0812">Transmembrane</keyword>
<accession>H5XSW0</accession>